<evidence type="ECO:0000256" key="9">
    <source>
        <dbReference type="ARBA" id="ARBA00023175"/>
    </source>
</evidence>
<keyword evidence="7 11" id="KW-0067">ATP-binding</keyword>
<sequence length="457" mass="49305">MGSASAENVYKQQNNNSAGSAGSGSEDNVWSSILSEVRSNASVKLPSGRAVVVLGHPESGKTTLVAKLQGIEDPKKGSGLEYTYIEIRDEYREDTTHLSVFTLDGDKAHFPLLTFALNTSTLTSTTILLTVSMSTPWLILEQLQDWAGLLHDHVDSLKIPPDEVKTLREGVLRRWLSYQEPLGDGEGDISGLVQGGGVGIEEMVADEGVLVRNVGVDIVVVVTKTDHMTTLEREENYREEHFDFIQFHVRRFCLNYGASLFYTSVKEDKNCDLLYKYLVHRVYGGTNNFKTPALVVEKDAVFIPSGWDNLKKMSILHESMSSIDPESYYNDVILRPVHKTVRSEGRNVAEVEVEDEQLFLERQMGILTLGGGGGAVGGSVGKGKTPASDKRQTSGGGGSSISGGVTTGGITTPKKGEQCTDRVLANFFNSLLTNKKSGGGGGSGPSSANTSLSGTDC</sequence>
<dbReference type="InterPro" id="IPR022780">
    <property type="entry name" value="Dynein_light_int_chain"/>
</dbReference>
<comment type="similarity">
    <text evidence="2 11">Belongs to the dynein light intermediate chain family.</text>
</comment>
<evidence type="ECO:0000313" key="14">
    <source>
        <dbReference type="Proteomes" id="UP000198287"/>
    </source>
</evidence>
<proteinExistence type="inferred from homology"/>
<dbReference type="InterPro" id="IPR008467">
    <property type="entry name" value="Dynein1_light_intermed_chain"/>
</dbReference>
<feature type="compositionally biased region" description="Low complexity" evidence="12">
    <location>
        <begin position="14"/>
        <end position="25"/>
    </location>
</feature>
<dbReference type="GO" id="GO:0045504">
    <property type="term" value="F:dynein heavy chain binding"/>
    <property type="evidence" value="ECO:0007669"/>
    <property type="project" value="TreeGrafter"/>
</dbReference>
<comment type="function">
    <text evidence="11">Acts as one of several non-catalytic accessory components of the cytoplasmic dynein 1 complex that are thought to be involved in linking dynein to cargos and to adapter proteins that regulate dynein function. Cytoplasmic dynein 1 acts as a motor for the intracellular retrograde motility of vesicles and organelles along microtubules. May play a role in binding dynein to membranous organelles or chromosomes.</text>
</comment>
<evidence type="ECO:0000313" key="13">
    <source>
        <dbReference type="EMBL" id="OXA63582.1"/>
    </source>
</evidence>
<dbReference type="PANTHER" id="PTHR12688">
    <property type="entry name" value="DYNEIN LIGHT INTERMEDIATE CHAIN"/>
    <property type="match status" value="1"/>
</dbReference>
<dbReference type="GO" id="GO:0000226">
    <property type="term" value="P:microtubule cytoskeleton organization"/>
    <property type="evidence" value="ECO:0007669"/>
    <property type="project" value="TreeGrafter"/>
</dbReference>
<reference evidence="13 14" key="1">
    <citation type="submission" date="2015-12" db="EMBL/GenBank/DDBJ databases">
        <title>The genome of Folsomia candida.</title>
        <authorList>
            <person name="Faddeeva A."/>
            <person name="Derks M.F."/>
            <person name="Anvar Y."/>
            <person name="Smit S."/>
            <person name="Van Straalen N."/>
            <person name="Roelofs D."/>
        </authorList>
    </citation>
    <scope>NUCLEOTIDE SEQUENCE [LARGE SCALE GENOMIC DNA]</scope>
    <source>
        <strain evidence="13 14">VU population</strain>
        <tissue evidence="13">Whole body</tissue>
    </source>
</reference>
<evidence type="ECO:0000256" key="8">
    <source>
        <dbReference type="ARBA" id="ARBA00023017"/>
    </source>
</evidence>
<dbReference type="GO" id="GO:0005868">
    <property type="term" value="C:cytoplasmic dynein complex"/>
    <property type="evidence" value="ECO:0007669"/>
    <property type="project" value="UniProtKB-UniRule"/>
</dbReference>
<dbReference type="GO" id="GO:0005813">
    <property type="term" value="C:centrosome"/>
    <property type="evidence" value="ECO:0007669"/>
    <property type="project" value="TreeGrafter"/>
</dbReference>
<name>A0A226F1E1_FOLCA</name>
<feature type="compositionally biased region" description="Polar residues" evidence="12">
    <location>
        <begin position="448"/>
        <end position="457"/>
    </location>
</feature>
<evidence type="ECO:0000256" key="12">
    <source>
        <dbReference type="SAM" id="MobiDB-lite"/>
    </source>
</evidence>
<comment type="caution">
    <text evidence="13">The sequence shown here is derived from an EMBL/GenBank/DDBJ whole genome shotgun (WGS) entry which is preliminary data.</text>
</comment>
<accession>A0A226F1E1</accession>
<evidence type="ECO:0000256" key="11">
    <source>
        <dbReference type="RuleBase" id="RU366047"/>
    </source>
</evidence>
<feature type="region of interest" description="Disordered" evidence="12">
    <location>
        <begin position="377"/>
        <end position="416"/>
    </location>
</feature>
<dbReference type="EMBL" id="LNIX01000001">
    <property type="protein sequence ID" value="OXA63582.1"/>
    <property type="molecule type" value="Genomic_DNA"/>
</dbReference>
<evidence type="ECO:0000256" key="7">
    <source>
        <dbReference type="ARBA" id="ARBA00022840"/>
    </source>
</evidence>
<keyword evidence="9 11" id="KW-0505">Motor protein</keyword>
<dbReference type="PANTHER" id="PTHR12688:SF0">
    <property type="entry name" value="DYNEIN LIGHT INTERMEDIATE CHAIN"/>
    <property type="match status" value="1"/>
</dbReference>
<gene>
    <name evidence="13" type="ORF">Fcan01_02260</name>
</gene>
<dbReference type="OMA" id="FKHNVID"/>
<dbReference type="InterPro" id="IPR027417">
    <property type="entry name" value="P-loop_NTPase"/>
</dbReference>
<keyword evidence="6 11" id="KW-0547">Nucleotide-binding</keyword>
<evidence type="ECO:0000256" key="5">
    <source>
        <dbReference type="ARBA" id="ARBA00022701"/>
    </source>
</evidence>
<dbReference type="GO" id="GO:0005524">
    <property type="term" value="F:ATP binding"/>
    <property type="evidence" value="ECO:0007669"/>
    <property type="project" value="UniProtKB-KW"/>
</dbReference>
<feature type="region of interest" description="Disordered" evidence="12">
    <location>
        <begin position="434"/>
        <end position="457"/>
    </location>
</feature>
<dbReference type="Pfam" id="PF05783">
    <property type="entry name" value="DLIC"/>
    <property type="match status" value="1"/>
</dbReference>
<dbReference type="AlphaFoldDB" id="A0A226F1E1"/>
<keyword evidence="14" id="KW-1185">Reference proteome</keyword>
<keyword evidence="3 11" id="KW-0813">Transport</keyword>
<dbReference type="Gene3D" id="3.40.50.300">
    <property type="entry name" value="P-loop containing nucleotide triphosphate hydrolases"/>
    <property type="match status" value="1"/>
</dbReference>
<evidence type="ECO:0000256" key="1">
    <source>
        <dbReference type="ARBA" id="ARBA00004245"/>
    </source>
</evidence>
<dbReference type="OrthoDB" id="27603at2759"/>
<dbReference type="GO" id="GO:0007018">
    <property type="term" value="P:microtubule-based movement"/>
    <property type="evidence" value="ECO:0007669"/>
    <property type="project" value="InterPro"/>
</dbReference>
<feature type="region of interest" description="Disordered" evidence="12">
    <location>
        <begin position="1"/>
        <end position="25"/>
    </location>
</feature>
<evidence type="ECO:0000256" key="2">
    <source>
        <dbReference type="ARBA" id="ARBA00006831"/>
    </source>
</evidence>
<keyword evidence="4 11" id="KW-0963">Cytoplasm</keyword>
<keyword evidence="10 11" id="KW-0206">Cytoskeleton</keyword>
<comment type="subcellular location">
    <subcellularLocation>
        <location evidence="1 11">Cytoplasm</location>
        <location evidence="1 11">Cytoskeleton</location>
    </subcellularLocation>
</comment>
<evidence type="ECO:0000256" key="3">
    <source>
        <dbReference type="ARBA" id="ARBA00022448"/>
    </source>
</evidence>
<dbReference type="STRING" id="158441.A0A226F1E1"/>
<dbReference type="Proteomes" id="UP000198287">
    <property type="component" value="Unassembled WGS sequence"/>
</dbReference>
<evidence type="ECO:0000256" key="4">
    <source>
        <dbReference type="ARBA" id="ARBA00022490"/>
    </source>
</evidence>
<comment type="subunit">
    <text evidence="11">Homodimer. The cytoplasmic dynein 1 complex consists of two catalytic heavy chains (HCs) and a number of non-catalytic subunits presented by intermediate chains (ICs).</text>
</comment>
<organism evidence="13 14">
    <name type="scientific">Folsomia candida</name>
    <name type="common">Springtail</name>
    <dbReference type="NCBI Taxonomy" id="158441"/>
    <lineage>
        <taxon>Eukaryota</taxon>
        <taxon>Metazoa</taxon>
        <taxon>Ecdysozoa</taxon>
        <taxon>Arthropoda</taxon>
        <taxon>Hexapoda</taxon>
        <taxon>Collembola</taxon>
        <taxon>Entomobryomorpha</taxon>
        <taxon>Isotomoidea</taxon>
        <taxon>Isotomidae</taxon>
        <taxon>Proisotominae</taxon>
        <taxon>Folsomia</taxon>
    </lineage>
</organism>
<evidence type="ECO:0000256" key="6">
    <source>
        <dbReference type="ARBA" id="ARBA00022741"/>
    </source>
</evidence>
<protein>
    <recommendedName>
        <fullName evidence="11">Dynein light intermediate chain</fullName>
    </recommendedName>
</protein>
<evidence type="ECO:0000256" key="10">
    <source>
        <dbReference type="ARBA" id="ARBA00023212"/>
    </source>
</evidence>
<dbReference type="SUPFAM" id="SSF52540">
    <property type="entry name" value="P-loop containing nucleoside triphosphate hydrolases"/>
    <property type="match status" value="1"/>
</dbReference>
<feature type="compositionally biased region" description="Gly residues" evidence="12">
    <location>
        <begin position="394"/>
        <end position="407"/>
    </location>
</feature>
<keyword evidence="8 11" id="KW-0243">Dynein</keyword>
<dbReference type="GO" id="GO:0005874">
    <property type="term" value="C:microtubule"/>
    <property type="evidence" value="ECO:0007669"/>
    <property type="project" value="UniProtKB-KW"/>
</dbReference>
<keyword evidence="5 11" id="KW-0493">Microtubule</keyword>